<dbReference type="AlphaFoldDB" id="A0A7M7N1I5"/>
<dbReference type="CTD" id="7871"/>
<feature type="compositionally biased region" description="Basic and acidic residues" evidence="20">
    <location>
        <begin position="468"/>
        <end position="478"/>
    </location>
</feature>
<evidence type="ECO:0000256" key="8">
    <source>
        <dbReference type="ARBA" id="ARBA00022824"/>
    </source>
</evidence>
<evidence type="ECO:0000256" key="9">
    <source>
        <dbReference type="ARBA" id="ARBA00022989"/>
    </source>
</evidence>
<feature type="compositionally biased region" description="Low complexity" evidence="20">
    <location>
        <begin position="625"/>
        <end position="641"/>
    </location>
</feature>
<feature type="region of interest" description="Disordered" evidence="20">
    <location>
        <begin position="829"/>
        <end position="866"/>
    </location>
</feature>
<dbReference type="Gene3D" id="2.60.200.20">
    <property type="match status" value="1"/>
</dbReference>
<dbReference type="InterPro" id="IPR000253">
    <property type="entry name" value="FHA_dom"/>
</dbReference>
<accession>A0A7M7N1I5</accession>
<evidence type="ECO:0000256" key="2">
    <source>
        <dbReference type="ARBA" id="ARBA00004304"/>
    </source>
</evidence>
<keyword evidence="6" id="KW-0597">Phosphoprotein</keyword>
<evidence type="ECO:0000256" key="6">
    <source>
        <dbReference type="ARBA" id="ARBA00022553"/>
    </source>
</evidence>
<keyword evidence="12 21" id="KW-0472">Membrane</keyword>
<feature type="domain" description="FHA" evidence="22">
    <location>
        <begin position="30"/>
        <end position="87"/>
    </location>
</feature>
<feature type="region of interest" description="Disordered" evidence="20">
    <location>
        <begin position="611"/>
        <end position="647"/>
    </location>
</feature>
<evidence type="ECO:0000256" key="10">
    <source>
        <dbReference type="ARBA" id="ARBA00023054"/>
    </source>
</evidence>
<dbReference type="InterPro" id="IPR051176">
    <property type="entry name" value="Cent_Immune-Sig_Mod"/>
</dbReference>
<reference evidence="23" key="2">
    <citation type="submission" date="2021-01" db="UniProtKB">
        <authorList>
            <consortium name="EnsemblMetazoa"/>
        </authorList>
    </citation>
    <scope>IDENTIFICATION</scope>
</reference>
<keyword evidence="11" id="KW-0496">Mitochondrion</keyword>
<evidence type="ECO:0000256" key="20">
    <source>
        <dbReference type="SAM" id="MobiDB-lite"/>
    </source>
</evidence>
<dbReference type="SUPFAM" id="SSF49879">
    <property type="entry name" value="SMAD/FHA domain"/>
    <property type="match status" value="1"/>
</dbReference>
<feature type="compositionally biased region" description="Acidic residues" evidence="20">
    <location>
        <begin position="402"/>
        <end position="416"/>
    </location>
</feature>
<evidence type="ECO:0000256" key="4">
    <source>
        <dbReference type="ARBA" id="ARBA00022475"/>
    </source>
</evidence>
<dbReference type="Gene3D" id="1.20.120.330">
    <property type="entry name" value="Nucleotidyltransferases domain 2"/>
    <property type="match status" value="1"/>
</dbReference>
<sequence>MVTMTSKAVFKCHPSSHHFDERHIRLTEPVKIGRSVAKARPTLDNGIFDCKVLSRNHALIWYDFDLLKFFLQDTKSSNGTFVNNNRLSRGSEESPAHEICSGDIIQFGVDVMENSRRGVVTHGCIVAQLSLFHQDGTEATRSDSSLVVPPGFNGQSVQGNNNVPSQELYQLSHYLKEALHREQMLEQKLVALQRLVSSTQEATDSSWQALIDEDRLLSRLEVVENQLRAYSKANTEESIRKELIALQEDKSNYEKTVKDSLKKALEEKLEACRKVADTERMLSNSEDECAHVREELENLKQEQDMLLEKYSQLEKDSQELLQKMNETDRLNEEELERMKEEQNEVQGRLIALQMTESALGARAEELQAENDFIKDQLLSTKERLEEAQEALKRVGSSQTEADVSDQDQEEKEEDEKEAPSEEDKEGEPAKRKAGPGEGDEIPVHHISLLTNGDDRTPTRESGVQVESLWREATKKEMNGRVTDTTDGAMMDSVKTLKNTAEESVLREVTRKKFELEEAEQRIAESNKMIVGLKNELSQAHQELQKHSQEINSLELRLQDTEEHTRAAVEEAVAELRERLSPQVGFDSQDNDSETSSIQTLVEEDMIMVKEQERQLAAAPGGGILSSKESSSSATSLNTSGDSDGRLQNHVQDETNELHTLRQKYSQLATENESLGKQLETAHQEAKVATDNATTLKGNLEEAEKSSSSVKAQLPSLQEKLRKESGLVQHHRQEIEGLQKNLAEATQSASSSKTELLQCKDKIITLSGDLKKEKQVRQQVDIKQVAQIATLQAELDKERKGKAVLERQILQLQKRIAELEELEKQRMIRKTKDPLDKATSPSDDGDLKSAVSSLEADLESSRQERNKLKEEVTKLQKLLSESESGMRRIADSNSDASTTETVDFTAEKENLQRQLTKANEEVERLQASPSANYPDVDLLKQRLETVTQELNRANDNNAMVQMKWLPVCVIGIAIIAAVFQTFLAMRVEV</sequence>
<evidence type="ECO:0000256" key="16">
    <source>
        <dbReference type="ARBA" id="ARBA00061687"/>
    </source>
</evidence>
<evidence type="ECO:0000256" key="7">
    <source>
        <dbReference type="ARBA" id="ARBA00022692"/>
    </source>
</evidence>
<dbReference type="FunFam" id="2.60.200.20:FF:000003">
    <property type="entry name" value="sarcolemmal membrane-associated protein isoform X2"/>
    <property type="match status" value="1"/>
</dbReference>
<dbReference type="GO" id="GO:0042383">
    <property type="term" value="C:sarcolemma"/>
    <property type="evidence" value="ECO:0007669"/>
    <property type="project" value="UniProtKB-SubCell"/>
</dbReference>
<evidence type="ECO:0000313" key="24">
    <source>
        <dbReference type="Proteomes" id="UP000007110"/>
    </source>
</evidence>
<keyword evidence="7 21" id="KW-0812">Transmembrane</keyword>
<evidence type="ECO:0000256" key="1">
    <source>
        <dbReference type="ARBA" id="ARBA00004300"/>
    </source>
</evidence>
<feature type="transmembrane region" description="Helical" evidence="21">
    <location>
        <begin position="963"/>
        <end position="984"/>
    </location>
</feature>
<keyword evidence="10 19" id="KW-0175">Coiled coil</keyword>
<evidence type="ECO:0000313" key="23">
    <source>
        <dbReference type="EnsemblMetazoa" id="XP_030829242"/>
    </source>
</evidence>
<dbReference type="Proteomes" id="UP000007110">
    <property type="component" value="Unassembled WGS sequence"/>
</dbReference>
<dbReference type="CDD" id="cd22679">
    <property type="entry name" value="FHA_SLMAP"/>
    <property type="match status" value="1"/>
</dbReference>
<evidence type="ECO:0000256" key="5">
    <source>
        <dbReference type="ARBA" id="ARBA00022490"/>
    </source>
</evidence>
<dbReference type="RefSeq" id="XP_030829242.1">
    <property type="nucleotide sequence ID" value="XM_030973382.1"/>
</dbReference>
<dbReference type="CDD" id="cd21911">
    <property type="entry name" value="CC1_SLMAP"/>
    <property type="match status" value="1"/>
</dbReference>
<name>A0A7M7N1I5_STRPU</name>
<proteinExistence type="inferred from homology"/>
<feature type="coiled-coil region" evidence="19">
    <location>
        <begin position="787"/>
        <end position="824"/>
    </location>
</feature>
<feature type="compositionally biased region" description="Basic and acidic residues" evidence="20">
    <location>
        <begin position="417"/>
        <end position="430"/>
    </location>
</feature>
<evidence type="ECO:0000256" key="18">
    <source>
        <dbReference type="ARBA" id="ARBA00074026"/>
    </source>
</evidence>
<keyword evidence="8" id="KW-0256">Endoplasmic reticulum</keyword>
<evidence type="ECO:0000256" key="11">
    <source>
        <dbReference type="ARBA" id="ARBA00023128"/>
    </source>
</evidence>
<evidence type="ECO:0000259" key="22">
    <source>
        <dbReference type="PROSITE" id="PS50006"/>
    </source>
</evidence>
<reference evidence="24" key="1">
    <citation type="submission" date="2015-02" db="EMBL/GenBank/DDBJ databases">
        <title>Genome sequencing for Strongylocentrotus purpuratus.</title>
        <authorList>
            <person name="Murali S."/>
            <person name="Liu Y."/>
            <person name="Vee V."/>
            <person name="English A."/>
            <person name="Wang M."/>
            <person name="Skinner E."/>
            <person name="Han Y."/>
            <person name="Muzny D.M."/>
            <person name="Worley K.C."/>
            <person name="Gibbs R.A."/>
        </authorList>
    </citation>
    <scope>NUCLEOTIDE SEQUENCE</scope>
</reference>
<evidence type="ECO:0000256" key="12">
    <source>
        <dbReference type="ARBA" id="ARBA00023136"/>
    </source>
</evidence>
<dbReference type="InterPro" id="IPR008984">
    <property type="entry name" value="SMAD_FHA_dom_sf"/>
</dbReference>
<dbReference type="EnsemblMetazoa" id="XM_030973382">
    <property type="protein sequence ID" value="XP_030829242"/>
    <property type="gene ID" value="LOC577957"/>
</dbReference>
<keyword evidence="24" id="KW-1185">Reference proteome</keyword>
<evidence type="ECO:0000256" key="17">
    <source>
        <dbReference type="ARBA" id="ARBA00066015"/>
    </source>
</evidence>
<keyword evidence="13" id="KW-0206">Cytoskeleton</keyword>
<protein>
    <recommendedName>
        <fullName evidence="18">Sarcolemmal membrane-associated protein</fullName>
    </recommendedName>
</protein>
<dbReference type="GO" id="GO:0005813">
    <property type="term" value="C:centrosome"/>
    <property type="evidence" value="ECO:0007669"/>
    <property type="project" value="UniProtKB-SubCell"/>
</dbReference>
<organism evidence="23 24">
    <name type="scientific">Strongylocentrotus purpuratus</name>
    <name type="common">Purple sea urchin</name>
    <dbReference type="NCBI Taxonomy" id="7668"/>
    <lineage>
        <taxon>Eukaryota</taxon>
        <taxon>Metazoa</taxon>
        <taxon>Echinodermata</taxon>
        <taxon>Eleutherozoa</taxon>
        <taxon>Echinozoa</taxon>
        <taxon>Echinoidea</taxon>
        <taxon>Euechinoidea</taxon>
        <taxon>Echinacea</taxon>
        <taxon>Camarodonta</taxon>
        <taxon>Echinidea</taxon>
        <taxon>Strongylocentrotidae</taxon>
        <taxon>Strongylocentrotus</taxon>
    </lineage>
</organism>
<comment type="subcellular location">
    <subcellularLocation>
        <location evidence="15">Cell membrane</location>
        <location evidence="15">Sarcolemma</location>
        <topology evidence="15">Single-pass type IV membrane protein</topology>
    </subcellularLocation>
    <subcellularLocation>
        <location evidence="1">Cytoplasm</location>
        <location evidence="1">Cytoskeleton</location>
        <location evidence="1">Microtubule organizing center</location>
        <location evidence="1">Centrosome</location>
    </subcellularLocation>
    <subcellularLocation>
        <location evidence="3">Endoplasmic reticulum membrane</location>
        <topology evidence="3">Single-pass membrane protein</topology>
    </subcellularLocation>
    <subcellularLocation>
        <location evidence="2">Mitochondrion membrane</location>
        <topology evidence="2">Single-pass membrane protein</topology>
    </subcellularLocation>
</comment>
<evidence type="ECO:0000256" key="15">
    <source>
        <dbReference type="ARBA" id="ARBA00060409"/>
    </source>
</evidence>
<evidence type="ECO:0000256" key="21">
    <source>
        <dbReference type="SAM" id="Phobius"/>
    </source>
</evidence>
<feature type="region of interest" description="Disordered" evidence="20">
    <location>
        <begin position="388"/>
        <end position="492"/>
    </location>
</feature>
<evidence type="ECO:0000256" key="3">
    <source>
        <dbReference type="ARBA" id="ARBA00004389"/>
    </source>
</evidence>
<dbReference type="GeneID" id="577957"/>
<dbReference type="SMART" id="SM00240">
    <property type="entry name" value="FHA"/>
    <property type="match status" value="1"/>
</dbReference>
<evidence type="ECO:0000256" key="13">
    <source>
        <dbReference type="ARBA" id="ARBA00023212"/>
    </source>
</evidence>
<feature type="coiled-coil region" evidence="19">
    <location>
        <begin position="650"/>
        <end position="754"/>
    </location>
</feature>
<dbReference type="PROSITE" id="PS50006">
    <property type="entry name" value="FHA_DOMAIN"/>
    <property type="match status" value="1"/>
</dbReference>
<evidence type="ECO:0000256" key="14">
    <source>
        <dbReference type="ARBA" id="ARBA00057671"/>
    </source>
</evidence>
<dbReference type="Pfam" id="PF00498">
    <property type="entry name" value="FHA"/>
    <property type="match status" value="1"/>
</dbReference>
<keyword evidence="5" id="KW-0963">Cytoplasm</keyword>
<comment type="similarity">
    <text evidence="16">Belongs to the SLMAP family.</text>
</comment>
<keyword evidence="9 21" id="KW-1133">Transmembrane helix</keyword>
<dbReference type="PANTHER" id="PTHR15715:SF37">
    <property type="entry name" value="LD47843P"/>
    <property type="match status" value="1"/>
</dbReference>
<comment type="function">
    <text evidence="14">Associates with the striatin-interacting phosphatase and kinase (STRIPAK) core complex, forming the extended (SIKE1:SLMAP)STRIPAK complex. The (SIKE1:SLMAP)STRIPAK complex dephosphorylates STK3 leading to the inhibition of Hippo signaling and the control of cell growth. May play a role during myoblast fusion.</text>
</comment>
<dbReference type="GO" id="GO:0005789">
    <property type="term" value="C:endoplasmic reticulum membrane"/>
    <property type="evidence" value="ECO:0007669"/>
    <property type="project" value="UniProtKB-SubCell"/>
</dbReference>
<dbReference type="GO" id="GO:0031966">
    <property type="term" value="C:mitochondrial membrane"/>
    <property type="evidence" value="ECO:0007669"/>
    <property type="project" value="UniProtKB-SubCell"/>
</dbReference>
<keyword evidence="4" id="KW-1003">Cell membrane</keyword>
<evidence type="ECO:0000256" key="19">
    <source>
        <dbReference type="SAM" id="Coils"/>
    </source>
</evidence>
<dbReference type="PANTHER" id="PTHR15715">
    <property type="entry name" value="CENTROSOMAL PROTEIN OF 170 KDA"/>
    <property type="match status" value="1"/>
</dbReference>
<comment type="subunit">
    <text evidence="17">Homodimer. Interacts with myosin. Interacts with SIKE1 and both associate with the STRIPAK core complex composed of PP2A catalytic and scaffolding subunits, the striatins (PP2A regulatory subunits), the striatin-associated proteins MOB4, STRIP1 and STRIP2, PDCD10 and members of the STE20 kinases, such as STK24 and STK26. Interacts (via FHA domain) with STK3 (when phosphorylated); the interaction associates STK3 with the STRIPAK complex.</text>
</comment>
<feature type="coiled-coil region" evidence="19">
    <location>
        <begin position="508"/>
        <end position="570"/>
    </location>
</feature>